<proteinExistence type="predicted"/>
<name>A0A8J8P628_HALGN</name>
<dbReference type="Proteomes" id="UP000785679">
    <property type="component" value="Unassembled WGS sequence"/>
</dbReference>
<evidence type="ECO:0000313" key="1">
    <source>
        <dbReference type="EMBL" id="TNV88126.1"/>
    </source>
</evidence>
<gene>
    <name evidence="1" type="ORF">FGO68_gene5585</name>
</gene>
<accession>A0A8J8P628</accession>
<dbReference type="EMBL" id="RRYP01000068">
    <property type="protein sequence ID" value="TNV88126.1"/>
    <property type="molecule type" value="Genomic_DNA"/>
</dbReference>
<comment type="caution">
    <text evidence="1">The sequence shown here is derived from an EMBL/GenBank/DDBJ whole genome shotgun (WGS) entry which is preliminary data.</text>
</comment>
<dbReference type="AlphaFoldDB" id="A0A8J8P628"/>
<evidence type="ECO:0000313" key="2">
    <source>
        <dbReference type="Proteomes" id="UP000785679"/>
    </source>
</evidence>
<organism evidence="1 2">
    <name type="scientific">Halteria grandinella</name>
    <dbReference type="NCBI Taxonomy" id="5974"/>
    <lineage>
        <taxon>Eukaryota</taxon>
        <taxon>Sar</taxon>
        <taxon>Alveolata</taxon>
        <taxon>Ciliophora</taxon>
        <taxon>Intramacronucleata</taxon>
        <taxon>Spirotrichea</taxon>
        <taxon>Stichotrichia</taxon>
        <taxon>Sporadotrichida</taxon>
        <taxon>Halteriidae</taxon>
        <taxon>Halteria</taxon>
    </lineage>
</organism>
<keyword evidence="2" id="KW-1185">Reference proteome</keyword>
<protein>
    <submittedName>
        <fullName evidence="1">Uncharacterized protein</fullName>
    </submittedName>
</protein>
<reference evidence="1" key="1">
    <citation type="submission" date="2019-06" db="EMBL/GenBank/DDBJ databases">
        <authorList>
            <person name="Zheng W."/>
        </authorList>
    </citation>
    <scope>NUCLEOTIDE SEQUENCE</scope>
    <source>
        <strain evidence="1">QDHG01</strain>
    </source>
</reference>
<sequence>MLHQGMSWAQHCTDYNFSLAIIQRRLPRDKSFIQTYQQQSFSINFSMVHLLANKNLPVDILKVLNSSLKSKLVVASYNV</sequence>